<dbReference type="EC" id="6.3.2.4" evidence="6 18"/>
<dbReference type="GO" id="GO:0046872">
    <property type="term" value="F:metal ion binding"/>
    <property type="evidence" value="ECO:0007669"/>
    <property type="project" value="UniProtKB-KW"/>
</dbReference>
<keyword evidence="11 21" id="KW-0067">ATP-binding</keyword>
<dbReference type="InterPro" id="IPR016185">
    <property type="entry name" value="PreATP-grasp_dom_sf"/>
</dbReference>
<evidence type="ECO:0000256" key="10">
    <source>
        <dbReference type="ARBA" id="ARBA00022741"/>
    </source>
</evidence>
<evidence type="ECO:0000256" key="14">
    <source>
        <dbReference type="ARBA" id="ARBA00022984"/>
    </source>
</evidence>
<dbReference type="PROSITE" id="PS00844">
    <property type="entry name" value="DALA_DALA_LIGASE_2"/>
    <property type="match status" value="1"/>
</dbReference>
<feature type="binding site" evidence="20">
    <location>
        <position position="257"/>
    </location>
    <ligand>
        <name>Mg(2+)</name>
        <dbReference type="ChEBI" id="CHEBI:18420"/>
        <label>1</label>
    </ligand>
</feature>
<comment type="catalytic activity">
    <reaction evidence="17 18">
        <text>2 D-alanine + ATP = D-alanyl-D-alanine + ADP + phosphate + H(+)</text>
        <dbReference type="Rhea" id="RHEA:11224"/>
        <dbReference type="ChEBI" id="CHEBI:15378"/>
        <dbReference type="ChEBI" id="CHEBI:30616"/>
        <dbReference type="ChEBI" id="CHEBI:43474"/>
        <dbReference type="ChEBI" id="CHEBI:57416"/>
        <dbReference type="ChEBI" id="CHEBI:57822"/>
        <dbReference type="ChEBI" id="CHEBI:456216"/>
        <dbReference type="EC" id="6.3.2.4"/>
    </reaction>
</comment>
<keyword evidence="16 18" id="KW-0961">Cell wall biogenesis/degradation</keyword>
<keyword evidence="9 20" id="KW-0479">Metal-binding</keyword>
<reference evidence="23 24" key="2">
    <citation type="submission" date="2019-05" db="EMBL/GenBank/DDBJ databases">
        <title>Genome evolution of the obligate endosymbiont Buchnera aphidicola.</title>
        <authorList>
            <person name="Moran N.A."/>
        </authorList>
    </citation>
    <scope>NUCLEOTIDE SEQUENCE [LARGE SCALE GENOMIC DNA]</scope>
    <source>
        <strain evidence="23 24">Msa</strain>
    </source>
</reference>
<feature type="active site" evidence="19">
    <location>
        <position position="150"/>
    </location>
</feature>
<feature type="active site" evidence="19">
    <location>
        <position position="15"/>
    </location>
</feature>
<dbReference type="NCBIfam" id="NF002378">
    <property type="entry name" value="PRK01372.1"/>
    <property type="match status" value="1"/>
</dbReference>
<dbReference type="GO" id="GO:0005524">
    <property type="term" value="F:ATP binding"/>
    <property type="evidence" value="ECO:0007669"/>
    <property type="project" value="UniProtKB-UniRule"/>
</dbReference>
<dbReference type="GO" id="GO:0005829">
    <property type="term" value="C:cytosol"/>
    <property type="evidence" value="ECO:0007669"/>
    <property type="project" value="TreeGrafter"/>
</dbReference>
<keyword evidence="12 20" id="KW-0460">Magnesium</keyword>
<dbReference type="FunFam" id="3.30.470.20:FF:000008">
    <property type="entry name" value="D-alanine--D-alanine ligase"/>
    <property type="match status" value="1"/>
</dbReference>
<dbReference type="Pfam" id="PF01820">
    <property type="entry name" value="Dala_Dala_lig_N"/>
    <property type="match status" value="1"/>
</dbReference>
<evidence type="ECO:0000256" key="20">
    <source>
        <dbReference type="PIRSR" id="PIRSR039102-3"/>
    </source>
</evidence>
<dbReference type="PROSITE" id="PS00843">
    <property type="entry name" value="DALA_DALA_LIGASE_1"/>
    <property type="match status" value="1"/>
</dbReference>
<evidence type="ECO:0000256" key="21">
    <source>
        <dbReference type="PROSITE-ProRule" id="PRU00409"/>
    </source>
</evidence>
<evidence type="ECO:0000256" key="12">
    <source>
        <dbReference type="ARBA" id="ARBA00022842"/>
    </source>
</evidence>
<comment type="cofactor">
    <cofactor evidence="1">
        <name>Mn(2+)</name>
        <dbReference type="ChEBI" id="CHEBI:29035"/>
    </cofactor>
</comment>
<evidence type="ECO:0000256" key="2">
    <source>
        <dbReference type="ARBA" id="ARBA00003921"/>
    </source>
</evidence>
<dbReference type="InterPro" id="IPR011095">
    <property type="entry name" value="Dala_Dala_lig_C"/>
</dbReference>
<dbReference type="UniPathway" id="UPA00219"/>
<evidence type="ECO:0000256" key="6">
    <source>
        <dbReference type="ARBA" id="ARBA00012216"/>
    </source>
</evidence>
<reference evidence="23 24" key="1">
    <citation type="submission" date="2018-12" db="EMBL/GenBank/DDBJ databases">
        <authorList>
            <person name="Chong R.A."/>
        </authorList>
    </citation>
    <scope>NUCLEOTIDE SEQUENCE [LARGE SCALE GENOMIC DNA]</scope>
    <source>
        <strain evidence="23 24">Msa</strain>
    </source>
</reference>
<feature type="active site" evidence="19">
    <location>
        <position position="281"/>
    </location>
</feature>
<comment type="subcellular location">
    <subcellularLocation>
        <location evidence="3 18">Cytoplasm</location>
    </subcellularLocation>
</comment>
<evidence type="ECO:0000256" key="5">
    <source>
        <dbReference type="ARBA" id="ARBA00010871"/>
    </source>
</evidence>
<evidence type="ECO:0000256" key="7">
    <source>
        <dbReference type="ARBA" id="ARBA00022490"/>
    </source>
</evidence>
<dbReference type="Proteomes" id="UP000298745">
    <property type="component" value="Chromosome"/>
</dbReference>
<dbReference type="GO" id="GO:0008360">
    <property type="term" value="P:regulation of cell shape"/>
    <property type="evidence" value="ECO:0007669"/>
    <property type="project" value="UniProtKB-KW"/>
</dbReference>
<dbReference type="SUPFAM" id="SSF56059">
    <property type="entry name" value="Glutathione synthetase ATP-binding domain-like"/>
    <property type="match status" value="1"/>
</dbReference>
<dbReference type="NCBIfam" id="TIGR01205">
    <property type="entry name" value="D_ala_D_alaTIGR"/>
    <property type="match status" value="1"/>
</dbReference>
<feature type="binding site" evidence="20">
    <location>
        <position position="270"/>
    </location>
    <ligand>
        <name>Mg(2+)</name>
        <dbReference type="ChEBI" id="CHEBI:18420"/>
        <label>2</label>
    </ligand>
</feature>
<accession>A0A4D6Y593</accession>
<dbReference type="InterPro" id="IPR013815">
    <property type="entry name" value="ATP_grasp_subdomain_1"/>
</dbReference>
<comment type="cofactor">
    <cofactor evidence="20">
        <name>Mg(2+)</name>
        <dbReference type="ChEBI" id="CHEBI:18420"/>
    </cofactor>
    <cofactor evidence="20">
        <name>Mn(2+)</name>
        <dbReference type="ChEBI" id="CHEBI:29035"/>
    </cofactor>
    <text evidence="20">Binds 2 magnesium or manganese ions per subunit.</text>
</comment>
<dbReference type="InterPro" id="IPR011761">
    <property type="entry name" value="ATP-grasp"/>
</dbReference>
<evidence type="ECO:0000256" key="19">
    <source>
        <dbReference type="PIRSR" id="PIRSR039102-1"/>
    </source>
</evidence>
<evidence type="ECO:0000256" key="15">
    <source>
        <dbReference type="ARBA" id="ARBA00023211"/>
    </source>
</evidence>
<dbReference type="InterPro" id="IPR005905">
    <property type="entry name" value="D_ala_D_ala"/>
</dbReference>
<dbReference type="PIRSF" id="PIRSF039102">
    <property type="entry name" value="Ddl/VanB"/>
    <property type="match status" value="1"/>
</dbReference>
<comment type="similarity">
    <text evidence="5 18">Belongs to the D-alanine--D-alanine ligase family.</text>
</comment>
<feature type="binding site" evidence="20">
    <location>
        <position position="272"/>
    </location>
    <ligand>
        <name>Mg(2+)</name>
        <dbReference type="ChEBI" id="CHEBI:18420"/>
        <label>2</label>
    </ligand>
</feature>
<dbReference type="GO" id="GO:0008716">
    <property type="term" value="F:D-alanine-D-alanine ligase activity"/>
    <property type="evidence" value="ECO:0007669"/>
    <property type="project" value="UniProtKB-UniRule"/>
</dbReference>
<dbReference type="HAMAP" id="MF_00047">
    <property type="entry name" value="Dala_Dala_lig"/>
    <property type="match status" value="1"/>
</dbReference>
<organism evidence="23 24">
    <name type="scientific">Buchnera aphidicola</name>
    <name type="common">Macrosiphoniella sanborni</name>
    <dbReference type="NCBI Taxonomy" id="1241865"/>
    <lineage>
        <taxon>Bacteria</taxon>
        <taxon>Pseudomonadati</taxon>
        <taxon>Pseudomonadota</taxon>
        <taxon>Gammaproteobacteria</taxon>
        <taxon>Enterobacterales</taxon>
        <taxon>Erwiniaceae</taxon>
        <taxon>Buchnera</taxon>
    </lineage>
</organism>
<evidence type="ECO:0000256" key="9">
    <source>
        <dbReference type="ARBA" id="ARBA00022723"/>
    </source>
</evidence>
<keyword evidence="13 18" id="KW-0133">Cell shape</keyword>
<dbReference type="EMBL" id="CP034864">
    <property type="protein sequence ID" value="QCI23763.1"/>
    <property type="molecule type" value="Genomic_DNA"/>
</dbReference>
<dbReference type="InterPro" id="IPR011127">
    <property type="entry name" value="Dala_Dala_lig_N"/>
</dbReference>
<protein>
    <recommendedName>
        <fullName evidence="6 18">D-alanine--D-alanine ligase</fullName>
        <ecNumber evidence="6 18">6.3.2.4</ecNumber>
    </recommendedName>
    <alternativeName>
        <fullName evidence="18">D-Ala-D-Ala ligase</fullName>
    </alternativeName>
    <alternativeName>
        <fullName evidence="18">D-alanylalanine synthetase</fullName>
    </alternativeName>
</protein>
<evidence type="ECO:0000256" key="4">
    <source>
        <dbReference type="ARBA" id="ARBA00004752"/>
    </source>
</evidence>
<dbReference type="SUPFAM" id="SSF52440">
    <property type="entry name" value="PreATP-grasp domain"/>
    <property type="match status" value="1"/>
</dbReference>
<dbReference type="Gene3D" id="3.30.470.20">
    <property type="entry name" value="ATP-grasp fold, B domain"/>
    <property type="match status" value="1"/>
</dbReference>
<evidence type="ECO:0000313" key="24">
    <source>
        <dbReference type="Proteomes" id="UP000298745"/>
    </source>
</evidence>
<keyword evidence="10 21" id="KW-0547">Nucleotide-binding</keyword>
<dbReference type="Gene3D" id="3.40.50.20">
    <property type="match status" value="1"/>
</dbReference>
<keyword evidence="7 18" id="KW-0963">Cytoplasm</keyword>
<evidence type="ECO:0000259" key="22">
    <source>
        <dbReference type="PROSITE" id="PS50975"/>
    </source>
</evidence>
<sequence>MNKKIAVLLGGTSPERKISIKSGYAILNSLLKSKLNAYPIDIRDNSIMELREKGFDTAYISLHGKGGEDGSIQGVLQYLNIPYTGSGIMASSISIDKFRTKLLWKSCGLLIAPDIYISKKKNIDCLYSRIKKKILQLGLPVLIKPNQQGSSIGITVISSIEQLYDSIKIAFNYDDHILIEKFIKGQEYTVSILGEEVLPPIHISTKNSFYDYHAKYISSSTKYSCPSGLNIIQEKKIKKIAMIAWKTLGCSGCGRIDFILDHKNRFWLLEINTIPGMTNRSLTPIAAKAFGISFDELVLSILNMNNKNLK</sequence>
<evidence type="ECO:0000313" key="23">
    <source>
        <dbReference type="EMBL" id="QCI23763.1"/>
    </source>
</evidence>
<evidence type="ECO:0000256" key="13">
    <source>
        <dbReference type="ARBA" id="ARBA00022960"/>
    </source>
</evidence>
<proteinExistence type="inferred from homology"/>
<keyword evidence="15 20" id="KW-0464">Manganese</keyword>
<evidence type="ECO:0000256" key="3">
    <source>
        <dbReference type="ARBA" id="ARBA00004496"/>
    </source>
</evidence>
<evidence type="ECO:0000256" key="17">
    <source>
        <dbReference type="ARBA" id="ARBA00047614"/>
    </source>
</evidence>
<evidence type="ECO:0000256" key="11">
    <source>
        <dbReference type="ARBA" id="ARBA00022840"/>
    </source>
</evidence>
<dbReference type="OrthoDB" id="9813261at2"/>
<dbReference type="InterPro" id="IPR000291">
    <property type="entry name" value="D-Ala_lig_Van_CS"/>
</dbReference>
<evidence type="ECO:0000256" key="18">
    <source>
        <dbReference type="HAMAP-Rule" id="MF_00047"/>
    </source>
</evidence>
<comment type="function">
    <text evidence="2 18">Cell wall formation.</text>
</comment>
<dbReference type="GO" id="GO:0071555">
    <property type="term" value="P:cell wall organization"/>
    <property type="evidence" value="ECO:0007669"/>
    <property type="project" value="UniProtKB-KW"/>
</dbReference>
<gene>
    <name evidence="18" type="primary">ddl</name>
    <name evidence="23" type="ORF">D9V74_00995</name>
</gene>
<comment type="pathway">
    <text evidence="4 18">Cell wall biogenesis; peptidoglycan biosynthesis.</text>
</comment>
<dbReference type="GO" id="GO:0009252">
    <property type="term" value="P:peptidoglycan biosynthetic process"/>
    <property type="evidence" value="ECO:0007669"/>
    <property type="project" value="UniProtKB-UniRule"/>
</dbReference>
<evidence type="ECO:0000256" key="16">
    <source>
        <dbReference type="ARBA" id="ARBA00023316"/>
    </source>
</evidence>
<dbReference type="PANTHER" id="PTHR23132:SF23">
    <property type="entry name" value="D-ALANINE--D-ALANINE LIGASE B"/>
    <property type="match status" value="1"/>
</dbReference>
<dbReference type="PANTHER" id="PTHR23132">
    <property type="entry name" value="D-ALANINE--D-ALANINE LIGASE"/>
    <property type="match status" value="1"/>
</dbReference>
<dbReference type="PROSITE" id="PS50975">
    <property type="entry name" value="ATP_GRASP"/>
    <property type="match status" value="1"/>
</dbReference>
<feature type="domain" description="ATP-grasp" evidence="22">
    <location>
        <begin position="101"/>
        <end position="303"/>
    </location>
</feature>
<evidence type="ECO:0000256" key="8">
    <source>
        <dbReference type="ARBA" id="ARBA00022598"/>
    </source>
</evidence>
<dbReference type="AlphaFoldDB" id="A0A4D6Y593"/>
<keyword evidence="14 18" id="KW-0573">Peptidoglycan synthesis</keyword>
<evidence type="ECO:0000256" key="1">
    <source>
        <dbReference type="ARBA" id="ARBA00001936"/>
    </source>
</evidence>
<name>A0A4D6Y593_9GAMM</name>
<keyword evidence="8 18" id="KW-0436">Ligase</keyword>
<dbReference type="Pfam" id="PF07478">
    <property type="entry name" value="Dala_Dala_lig_C"/>
    <property type="match status" value="1"/>
</dbReference>
<dbReference type="Gene3D" id="3.30.1490.20">
    <property type="entry name" value="ATP-grasp fold, A domain"/>
    <property type="match status" value="1"/>
</dbReference>
<feature type="binding site" evidence="20">
    <location>
        <position position="270"/>
    </location>
    <ligand>
        <name>Mg(2+)</name>
        <dbReference type="ChEBI" id="CHEBI:18420"/>
        <label>1</label>
    </ligand>
</feature>
<dbReference type="RefSeq" id="WP_158362460.1">
    <property type="nucleotide sequence ID" value="NZ_CP034864.1"/>
</dbReference>